<protein>
    <submittedName>
        <fullName evidence="2">Uncharacterized protein</fullName>
    </submittedName>
</protein>
<dbReference type="Proteomes" id="UP000006729">
    <property type="component" value="Chromosome 1"/>
</dbReference>
<dbReference type="AlphaFoldDB" id="A0A2K2C182"/>
<organism evidence="2 3">
    <name type="scientific">Populus trichocarpa</name>
    <name type="common">Western balsam poplar</name>
    <name type="synonym">Populus balsamifera subsp. trichocarpa</name>
    <dbReference type="NCBI Taxonomy" id="3694"/>
    <lineage>
        <taxon>Eukaryota</taxon>
        <taxon>Viridiplantae</taxon>
        <taxon>Streptophyta</taxon>
        <taxon>Embryophyta</taxon>
        <taxon>Tracheophyta</taxon>
        <taxon>Spermatophyta</taxon>
        <taxon>Magnoliopsida</taxon>
        <taxon>eudicotyledons</taxon>
        <taxon>Gunneridae</taxon>
        <taxon>Pentapetalae</taxon>
        <taxon>rosids</taxon>
        <taxon>fabids</taxon>
        <taxon>Malpighiales</taxon>
        <taxon>Salicaceae</taxon>
        <taxon>Saliceae</taxon>
        <taxon>Populus</taxon>
    </lineage>
</organism>
<accession>A0A2K2C182</accession>
<name>A0A2K2C182_POPTR</name>
<dbReference type="InParanoid" id="A0A2K2C182"/>
<keyword evidence="1" id="KW-0472">Membrane</keyword>
<keyword evidence="1" id="KW-1133">Transmembrane helix</keyword>
<keyword evidence="1" id="KW-0812">Transmembrane</keyword>
<dbReference type="EMBL" id="CM009290">
    <property type="protein sequence ID" value="PNT55786.1"/>
    <property type="molecule type" value="Genomic_DNA"/>
</dbReference>
<evidence type="ECO:0000313" key="2">
    <source>
        <dbReference type="EMBL" id="PNT55786.1"/>
    </source>
</evidence>
<proteinExistence type="predicted"/>
<sequence length="66" mass="7389">MYITRICFRGGTFLILCVISIMLPRNCQMILSKLALSHIKNKTGTVFHGMLGTPASIIIIRTTNKH</sequence>
<feature type="transmembrane region" description="Helical" evidence="1">
    <location>
        <begin position="6"/>
        <end position="23"/>
    </location>
</feature>
<gene>
    <name evidence="2" type="ORF">POPTR_001G210700</name>
</gene>
<keyword evidence="3" id="KW-1185">Reference proteome</keyword>
<reference evidence="2 3" key="1">
    <citation type="journal article" date="2006" name="Science">
        <title>The genome of black cottonwood, Populus trichocarpa (Torr. &amp; Gray).</title>
        <authorList>
            <person name="Tuskan G.A."/>
            <person name="Difazio S."/>
            <person name="Jansson S."/>
            <person name="Bohlmann J."/>
            <person name="Grigoriev I."/>
            <person name="Hellsten U."/>
            <person name="Putnam N."/>
            <person name="Ralph S."/>
            <person name="Rombauts S."/>
            <person name="Salamov A."/>
            <person name="Schein J."/>
            <person name="Sterck L."/>
            <person name="Aerts A."/>
            <person name="Bhalerao R.R."/>
            <person name="Bhalerao R.P."/>
            <person name="Blaudez D."/>
            <person name="Boerjan W."/>
            <person name="Brun A."/>
            <person name="Brunner A."/>
            <person name="Busov V."/>
            <person name="Campbell M."/>
            <person name="Carlson J."/>
            <person name="Chalot M."/>
            <person name="Chapman J."/>
            <person name="Chen G.L."/>
            <person name="Cooper D."/>
            <person name="Coutinho P.M."/>
            <person name="Couturier J."/>
            <person name="Covert S."/>
            <person name="Cronk Q."/>
            <person name="Cunningham R."/>
            <person name="Davis J."/>
            <person name="Degroeve S."/>
            <person name="Dejardin A."/>
            <person name="Depamphilis C."/>
            <person name="Detter J."/>
            <person name="Dirks B."/>
            <person name="Dubchak I."/>
            <person name="Duplessis S."/>
            <person name="Ehlting J."/>
            <person name="Ellis B."/>
            <person name="Gendler K."/>
            <person name="Goodstein D."/>
            <person name="Gribskov M."/>
            <person name="Grimwood J."/>
            <person name="Groover A."/>
            <person name="Gunter L."/>
            <person name="Hamberger B."/>
            <person name="Heinze B."/>
            <person name="Helariutta Y."/>
            <person name="Henrissat B."/>
            <person name="Holligan D."/>
            <person name="Holt R."/>
            <person name="Huang W."/>
            <person name="Islam-Faridi N."/>
            <person name="Jones S."/>
            <person name="Jones-Rhoades M."/>
            <person name="Jorgensen R."/>
            <person name="Joshi C."/>
            <person name="Kangasjarvi J."/>
            <person name="Karlsson J."/>
            <person name="Kelleher C."/>
            <person name="Kirkpatrick R."/>
            <person name="Kirst M."/>
            <person name="Kohler A."/>
            <person name="Kalluri U."/>
            <person name="Larimer F."/>
            <person name="Leebens-Mack J."/>
            <person name="Leple J.C."/>
            <person name="Locascio P."/>
            <person name="Lou Y."/>
            <person name="Lucas S."/>
            <person name="Martin F."/>
            <person name="Montanini B."/>
            <person name="Napoli C."/>
            <person name="Nelson D.R."/>
            <person name="Nelson C."/>
            <person name="Nieminen K."/>
            <person name="Nilsson O."/>
            <person name="Pereda V."/>
            <person name="Peter G."/>
            <person name="Philippe R."/>
            <person name="Pilate G."/>
            <person name="Poliakov A."/>
            <person name="Razumovskaya J."/>
            <person name="Richardson P."/>
            <person name="Rinaldi C."/>
            <person name="Ritland K."/>
            <person name="Rouze P."/>
            <person name="Ryaboy D."/>
            <person name="Schmutz J."/>
            <person name="Schrader J."/>
            <person name="Segerman B."/>
            <person name="Shin H."/>
            <person name="Siddiqui A."/>
            <person name="Sterky F."/>
            <person name="Terry A."/>
            <person name="Tsai C.J."/>
            <person name="Uberbacher E."/>
            <person name="Unneberg P."/>
            <person name="Vahala J."/>
            <person name="Wall K."/>
            <person name="Wessler S."/>
            <person name="Yang G."/>
            <person name="Yin T."/>
            <person name="Douglas C."/>
            <person name="Marra M."/>
            <person name="Sandberg G."/>
            <person name="Van de Peer Y."/>
            <person name="Rokhsar D."/>
        </authorList>
    </citation>
    <scope>NUCLEOTIDE SEQUENCE [LARGE SCALE GENOMIC DNA]</scope>
    <source>
        <strain evidence="3">cv. Nisqually</strain>
    </source>
</reference>
<evidence type="ECO:0000313" key="3">
    <source>
        <dbReference type="Proteomes" id="UP000006729"/>
    </source>
</evidence>
<evidence type="ECO:0000256" key="1">
    <source>
        <dbReference type="SAM" id="Phobius"/>
    </source>
</evidence>